<gene>
    <name evidence="1" type="ORF">CCOS864_02839</name>
</gene>
<dbReference type="GO" id="GO:0004497">
    <property type="term" value="F:monooxygenase activity"/>
    <property type="evidence" value="ECO:0007669"/>
    <property type="project" value="UniProtKB-KW"/>
</dbReference>
<evidence type="ECO:0000313" key="2">
    <source>
        <dbReference type="Proteomes" id="UP000255177"/>
    </source>
</evidence>
<dbReference type="EC" id="1.14.13.-" evidence="1"/>
<dbReference type="AlphaFoldDB" id="A0A380SZH3"/>
<evidence type="ECO:0000313" key="1">
    <source>
        <dbReference type="EMBL" id="SUQ63389.1"/>
    </source>
</evidence>
<dbReference type="SMR" id="A0A380SZH3"/>
<dbReference type="InterPro" id="IPR051209">
    <property type="entry name" value="FAD-bind_Monooxygenase_sf"/>
</dbReference>
<dbReference type="Gene3D" id="3.50.50.60">
    <property type="entry name" value="FAD/NAD(P)-binding domain"/>
    <property type="match status" value="2"/>
</dbReference>
<dbReference type="EMBL" id="UIDD01000007">
    <property type="protein sequence ID" value="SUQ63389.1"/>
    <property type="molecule type" value="Genomic_DNA"/>
</dbReference>
<dbReference type="InterPro" id="IPR036188">
    <property type="entry name" value="FAD/NAD-bd_sf"/>
</dbReference>
<protein>
    <submittedName>
        <fullName evidence="1">Baeyer-Villiger monooxygenase</fullName>
        <ecNumber evidence="1">1.14.13.-</ecNumber>
    </submittedName>
</protein>
<accession>A0A380SZH3</accession>
<organism evidence="1 2">
    <name type="scientific">Pseudomonas wadenswilerensis</name>
    <dbReference type="NCBI Taxonomy" id="1785161"/>
    <lineage>
        <taxon>Bacteria</taxon>
        <taxon>Pseudomonadati</taxon>
        <taxon>Pseudomonadota</taxon>
        <taxon>Gammaproteobacteria</taxon>
        <taxon>Pseudomonadales</taxon>
        <taxon>Pseudomonadaceae</taxon>
        <taxon>Pseudomonas</taxon>
    </lineage>
</organism>
<sequence length="508" mass="56234">MINQPRAKLSTELDADVIIVGSGFSGQCMAIKLREAGFHSVLLLERGATVGGTWRDNHYPGAACDIPSHLYSFSFMLNPNWSRTYPGQAEILGYLHATAERHGLLEHMRFNTLVSGASFDAGRLTWQVETDGGPLRCRFLILGTGGLSEPVVPRLAGLDTFAGRTFHSARWDHDYALQGKRVAVIGSGASAIQFVPQIAPRVERLSVFQRTPAWIVPRQDRPFSALQKALYRYLPGVMRLKRWGIHWLNEVQALGTVVDPKYMALGEKIALQHLHRQVADPQLRARLTPDYVMGCKRILISDDWYPALQRANTSLVSDAIERITPTGVLTCDGRLHEVDAIIFGTGFQATEALGKLRIRGRLGRELNEVWAQGAEAYVGASVNGFPNLFLITGPNTGLGHNSMVFMIEANVAHIVGALKAARQADAQVVEVKREVQARYNQNLQRRLEKSVWVTGCKSWYQDKASGKVTTLWPGFSTQYWAIAHRFKADDYLLLAAGSPQVPAPVSAR</sequence>
<dbReference type="Proteomes" id="UP000255177">
    <property type="component" value="Unassembled WGS sequence"/>
</dbReference>
<proteinExistence type="predicted"/>
<name>A0A380SZH3_9PSED</name>
<dbReference type="RefSeq" id="WP_244211919.1">
    <property type="nucleotide sequence ID" value="NZ_CBCSFG010000008.1"/>
</dbReference>
<keyword evidence="2" id="KW-1185">Reference proteome</keyword>
<dbReference type="PANTHER" id="PTHR42877">
    <property type="entry name" value="L-ORNITHINE N(5)-MONOOXYGENASE-RELATED"/>
    <property type="match status" value="1"/>
</dbReference>
<dbReference type="PANTHER" id="PTHR42877:SF4">
    <property type="entry name" value="FAD_NAD(P)-BINDING DOMAIN-CONTAINING PROTEIN-RELATED"/>
    <property type="match status" value="1"/>
</dbReference>
<dbReference type="SUPFAM" id="SSF51905">
    <property type="entry name" value="FAD/NAD(P)-binding domain"/>
    <property type="match status" value="1"/>
</dbReference>
<dbReference type="PRINTS" id="PR00469">
    <property type="entry name" value="PNDRDTASEII"/>
</dbReference>
<keyword evidence="1" id="KW-0503">Monooxygenase</keyword>
<dbReference type="Pfam" id="PF13738">
    <property type="entry name" value="Pyr_redox_3"/>
    <property type="match status" value="1"/>
</dbReference>
<reference evidence="2" key="1">
    <citation type="submission" date="2018-07" db="EMBL/GenBank/DDBJ databases">
        <authorList>
            <person name="Blom J."/>
        </authorList>
    </citation>
    <scope>NUCLEOTIDE SEQUENCE [LARGE SCALE GENOMIC DNA]</scope>
    <source>
        <strain evidence="2">CCOS 864</strain>
    </source>
</reference>
<keyword evidence="1" id="KW-0560">Oxidoreductase</keyword>